<comment type="subcellular location">
    <subcellularLocation>
        <location evidence="1">Membrane</location>
        <topology evidence="1">Multi-pass membrane protein</topology>
    </subcellularLocation>
</comment>
<sequence>MGVAIFKKSEVKGGTVPTKTEEKHDEQYQVLSVDTESQTDSISDNPFSDPAIAKYYGDLYERVRYESRSAFDPEFEWEPEEEKKVLRILDWRVALSACIMFIGLQIDRGNLAQAVVDDLLPELGMDTNDYNLGNTIFLIAFLLAELPSQIISKKLGPDIFIPIQMISWSIVAACQGALQNRAGFLVCRALIGALEGGFIADLVLWLSYFYKSNELPIRLSWFWTSLSLCQVFTSLLAFGVLRMRGVAGLSGWRWLFIIEGLFTLGIGITAFYLMVPSAVQTKNWLHPKGWFTDRQVKIVVNRVLRDDPSKGDMHNRQGLSLKMIAKAAWDYDLWPIYAIGFIAYIPNGTIGPYMTLSMKSLGFSRFDTNLLTIPSSVIHIITLIGITWLSEVFNERALTCLALPILSVPFLAAIRWWPGSGEDPWVTWFLVTMVLGAPYIHAICVSWVSRNSNSIRSRSVCSALYNMAVQVGGIGAHNIYREDDRPKYKRGNTQLFIIAICLVPLLLFVKVYYVYSNKKRDEKWNAMTAEEQEDYLSATTDEGNKRLDFRFDH</sequence>
<dbReference type="GO" id="GO:0022857">
    <property type="term" value="F:transmembrane transporter activity"/>
    <property type="evidence" value="ECO:0007669"/>
    <property type="project" value="InterPro"/>
</dbReference>
<dbReference type="OrthoDB" id="1935484at2759"/>
<feature type="transmembrane region" description="Helical" evidence="6">
    <location>
        <begin position="331"/>
        <end position="350"/>
    </location>
</feature>
<dbReference type="Pfam" id="PF07690">
    <property type="entry name" value="MFS_1"/>
    <property type="match status" value="1"/>
</dbReference>
<keyword evidence="2" id="KW-0813">Transport</keyword>
<dbReference type="AlphaFoldDB" id="A0A2V1AX11"/>
<feature type="transmembrane region" description="Helical" evidence="6">
    <location>
        <begin position="495"/>
        <end position="515"/>
    </location>
</feature>
<feature type="transmembrane region" description="Helical" evidence="6">
    <location>
        <begin position="425"/>
        <end position="448"/>
    </location>
</feature>
<keyword evidence="5 6" id="KW-0472">Membrane</keyword>
<evidence type="ECO:0000256" key="6">
    <source>
        <dbReference type="SAM" id="Phobius"/>
    </source>
</evidence>
<evidence type="ECO:0000313" key="7">
    <source>
        <dbReference type="EMBL" id="PVH22352.1"/>
    </source>
</evidence>
<proteinExistence type="predicted"/>
<dbReference type="InterPro" id="IPR011701">
    <property type="entry name" value="MFS"/>
</dbReference>
<dbReference type="InterPro" id="IPR036259">
    <property type="entry name" value="MFS_trans_sf"/>
</dbReference>
<dbReference type="PANTHER" id="PTHR43791">
    <property type="entry name" value="PERMEASE-RELATED"/>
    <property type="match status" value="1"/>
</dbReference>
<dbReference type="FunFam" id="1.20.1250.20:FF:000247">
    <property type="entry name" value="MFS general substrate transporter"/>
    <property type="match status" value="1"/>
</dbReference>
<dbReference type="RefSeq" id="XP_025343292.1">
    <property type="nucleotide sequence ID" value="XM_025488976.1"/>
</dbReference>
<dbReference type="PANTHER" id="PTHR43791:SF29">
    <property type="entry name" value="MAJOR FACILITATOR SUPERFAMILY (MFS) PROFILE DOMAIN-CONTAINING PROTEIN"/>
    <property type="match status" value="1"/>
</dbReference>
<dbReference type="Proteomes" id="UP000244309">
    <property type="component" value="Unassembled WGS sequence"/>
</dbReference>
<feature type="transmembrane region" description="Helical" evidence="6">
    <location>
        <begin position="401"/>
        <end position="419"/>
    </location>
</feature>
<dbReference type="GO" id="GO:0016020">
    <property type="term" value="C:membrane"/>
    <property type="evidence" value="ECO:0007669"/>
    <property type="project" value="UniProtKB-SubCell"/>
</dbReference>
<evidence type="ECO:0000256" key="2">
    <source>
        <dbReference type="ARBA" id="ARBA00022448"/>
    </source>
</evidence>
<evidence type="ECO:0000313" key="8">
    <source>
        <dbReference type="Proteomes" id="UP000244309"/>
    </source>
</evidence>
<feature type="transmembrane region" description="Helical" evidence="6">
    <location>
        <begin position="370"/>
        <end position="389"/>
    </location>
</feature>
<gene>
    <name evidence="7" type="ORF">CXQ85_005380</name>
</gene>
<name>A0A2V1AX11_9ASCO</name>
<dbReference type="VEuPathDB" id="FungiDB:CXQ85_005380"/>
<comment type="caution">
    <text evidence="7">The sequence shown here is derived from an EMBL/GenBank/DDBJ whole genome shotgun (WGS) entry which is preliminary data.</text>
</comment>
<evidence type="ECO:0000256" key="1">
    <source>
        <dbReference type="ARBA" id="ARBA00004141"/>
    </source>
</evidence>
<dbReference type="STRING" id="45357.A0A2V1AX11"/>
<dbReference type="GeneID" id="37010709"/>
<dbReference type="EMBL" id="PKFO01000007">
    <property type="protein sequence ID" value="PVH22352.1"/>
    <property type="molecule type" value="Genomic_DNA"/>
</dbReference>
<feature type="transmembrane region" description="Helical" evidence="6">
    <location>
        <begin position="190"/>
        <end position="209"/>
    </location>
</feature>
<evidence type="ECO:0000256" key="4">
    <source>
        <dbReference type="ARBA" id="ARBA00022989"/>
    </source>
</evidence>
<dbReference type="FunFam" id="1.20.1250.20:FF:000106">
    <property type="entry name" value="MFS transporter, putative"/>
    <property type="match status" value="1"/>
</dbReference>
<dbReference type="SUPFAM" id="SSF103473">
    <property type="entry name" value="MFS general substrate transporter"/>
    <property type="match status" value="1"/>
</dbReference>
<feature type="transmembrane region" description="Helical" evidence="6">
    <location>
        <begin position="253"/>
        <end position="275"/>
    </location>
</feature>
<feature type="transmembrane region" description="Helical" evidence="6">
    <location>
        <begin position="460"/>
        <end position="480"/>
    </location>
</feature>
<reference evidence="7 8" key="1">
    <citation type="submission" date="2017-12" db="EMBL/GenBank/DDBJ databases">
        <title>Genome Sequence of a Multidrug-Resistant Candida haemulonii Isolate from a Patient with Chronic Leg Ulcers in Israel.</title>
        <authorList>
            <person name="Chow N.A."/>
            <person name="Gade L."/>
            <person name="Batra D."/>
            <person name="Rowe L.A."/>
            <person name="Ben-Ami R."/>
            <person name="Loparev V.N."/>
            <person name="Litvintseva A.P."/>
        </authorList>
    </citation>
    <scope>NUCLEOTIDE SEQUENCE [LARGE SCALE GENOMIC DNA]</scope>
    <source>
        <strain evidence="7 8">B11899</strain>
    </source>
</reference>
<organism evidence="7 8">
    <name type="scientific">Candidozyma haemuli</name>
    <dbReference type="NCBI Taxonomy" id="45357"/>
    <lineage>
        <taxon>Eukaryota</taxon>
        <taxon>Fungi</taxon>
        <taxon>Dikarya</taxon>
        <taxon>Ascomycota</taxon>
        <taxon>Saccharomycotina</taxon>
        <taxon>Pichiomycetes</taxon>
        <taxon>Metschnikowiaceae</taxon>
        <taxon>Candidozyma</taxon>
    </lineage>
</organism>
<dbReference type="Gene3D" id="1.20.1250.20">
    <property type="entry name" value="MFS general substrate transporter like domains"/>
    <property type="match status" value="2"/>
</dbReference>
<protein>
    <recommendedName>
        <fullName evidence="9">Major facilitator superfamily (MFS) profile domain-containing protein</fullName>
    </recommendedName>
</protein>
<feature type="transmembrane region" description="Helical" evidence="6">
    <location>
        <begin position="221"/>
        <end position="241"/>
    </location>
</feature>
<evidence type="ECO:0000256" key="3">
    <source>
        <dbReference type="ARBA" id="ARBA00022692"/>
    </source>
</evidence>
<evidence type="ECO:0000256" key="5">
    <source>
        <dbReference type="ARBA" id="ARBA00023136"/>
    </source>
</evidence>
<keyword evidence="8" id="KW-1185">Reference proteome</keyword>
<accession>A0A2V1AX11</accession>
<keyword evidence="4 6" id="KW-1133">Transmembrane helix</keyword>
<evidence type="ECO:0008006" key="9">
    <source>
        <dbReference type="Google" id="ProtNLM"/>
    </source>
</evidence>
<keyword evidence="3 6" id="KW-0812">Transmembrane</keyword>